<keyword evidence="1" id="KW-0233">DNA recombination</keyword>
<dbReference type="InterPro" id="IPR011010">
    <property type="entry name" value="DNA_brk_join_enz"/>
</dbReference>
<dbReference type="InterPro" id="IPR013762">
    <property type="entry name" value="Integrase-like_cat_sf"/>
</dbReference>
<dbReference type="GO" id="GO:0006310">
    <property type="term" value="P:DNA recombination"/>
    <property type="evidence" value="ECO:0007669"/>
    <property type="project" value="UniProtKB-KW"/>
</dbReference>
<reference evidence="3 4" key="1">
    <citation type="journal article" date="2011" name="Front. Microbiol.">
        <title>Genomic signatures of strain selection and enhancement in Bacillus atrophaeus var. globigii, a historical biowarfare simulant.</title>
        <authorList>
            <person name="Gibbons H.S."/>
            <person name="Broomall S.M."/>
            <person name="McNew L.A."/>
            <person name="Daligault H."/>
            <person name="Chapman C."/>
            <person name="Bruce D."/>
            <person name="Karavis M."/>
            <person name="Krepps M."/>
            <person name="McGregor P.A."/>
            <person name="Hong C."/>
            <person name="Park K.H."/>
            <person name="Akmal A."/>
            <person name="Feldman A."/>
            <person name="Lin J.S."/>
            <person name="Chang W.E."/>
            <person name="Higgs B.W."/>
            <person name="Demirev P."/>
            <person name="Lindquist J."/>
            <person name="Liem A."/>
            <person name="Fochler E."/>
            <person name="Read T.D."/>
            <person name="Tapia R."/>
            <person name="Johnson S."/>
            <person name="Bishop-Lilly K.A."/>
            <person name="Detter C."/>
            <person name="Han C."/>
            <person name="Sozhamannan S."/>
            <person name="Rosenzweig C.N."/>
            <person name="Skowronski E.W."/>
        </authorList>
    </citation>
    <scope>NUCLEOTIDE SEQUENCE [LARGE SCALE GENOMIC DNA]</scope>
    <source>
        <strain evidence="3 4">MLST1</strain>
    </source>
</reference>
<dbReference type="Gene3D" id="1.10.443.10">
    <property type="entry name" value="Intergrase catalytic core"/>
    <property type="match status" value="1"/>
</dbReference>
<keyword evidence="4" id="KW-1185">Reference proteome</keyword>
<feature type="domain" description="Tyr recombinase" evidence="2">
    <location>
        <begin position="43"/>
        <end position="175"/>
    </location>
</feature>
<dbReference type="Proteomes" id="UP000288293">
    <property type="component" value="Unassembled WGS sequence"/>
</dbReference>
<sequence>MSFYSDYLCAPRGNKPALRNDNPYEDGLISGAAKSRLVEMCSVDELIALLESSDSERERALLQFMYDSGVRRSEVCKINRQQFKDSLDFERRSVIIDDRTLQIPGVYKPFYVAGVKGRRRETKERNTVVSETSLVRVKRYHSSPLYRKSIKKYGNNGPAFLNAEGNPYTPSSISKLLRLKPASKGLISQERWVRLPTLDSMKIFRPTFFISNYNPIIHDLLPTHTKKSNNKHTTARPPANGCAYKINAYKPIIAPPPITVILSTQTIKSFKGSQFCE</sequence>
<dbReference type="InterPro" id="IPR002104">
    <property type="entry name" value="Integrase_catalytic"/>
</dbReference>
<dbReference type="SUPFAM" id="SSF56349">
    <property type="entry name" value="DNA breaking-rejoining enzymes"/>
    <property type="match status" value="1"/>
</dbReference>
<dbReference type="RefSeq" id="WP_126804148.1">
    <property type="nucleotide sequence ID" value="NZ_PIPL01000002.1"/>
</dbReference>
<accession>A0A432W4N1</accession>
<dbReference type="OrthoDB" id="5899838at2"/>
<evidence type="ECO:0000313" key="4">
    <source>
        <dbReference type="Proteomes" id="UP000288293"/>
    </source>
</evidence>
<evidence type="ECO:0000256" key="1">
    <source>
        <dbReference type="ARBA" id="ARBA00023172"/>
    </source>
</evidence>
<evidence type="ECO:0000259" key="2">
    <source>
        <dbReference type="Pfam" id="PF00589"/>
    </source>
</evidence>
<dbReference type="EMBL" id="PIPL01000002">
    <property type="protein sequence ID" value="RUO24445.1"/>
    <property type="molecule type" value="Genomic_DNA"/>
</dbReference>
<proteinExistence type="predicted"/>
<dbReference type="Pfam" id="PF00589">
    <property type="entry name" value="Phage_integrase"/>
    <property type="match status" value="1"/>
</dbReference>
<protein>
    <recommendedName>
        <fullName evidence="2">Tyr recombinase domain-containing protein</fullName>
    </recommendedName>
</protein>
<dbReference type="GO" id="GO:0003677">
    <property type="term" value="F:DNA binding"/>
    <property type="evidence" value="ECO:0007669"/>
    <property type="project" value="InterPro"/>
</dbReference>
<gene>
    <name evidence="3" type="ORF">CWE09_11320</name>
</gene>
<dbReference type="GO" id="GO:0015074">
    <property type="term" value="P:DNA integration"/>
    <property type="evidence" value="ECO:0007669"/>
    <property type="project" value="InterPro"/>
</dbReference>
<name>A0A432W4N1_9GAMM</name>
<organism evidence="3 4">
    <name type="scientific">Aliidiomarina minuta</name>
    <dbReference type="NCBI Taxonomy" id="880057"/>
    <lineage>
        <taxon>Bacteria</taxon>
        <taxon>Pseudomonadati</taxon>
        <taxon>Pseudomonadota</taxon>
        <taxon>Gammaproteobacteria</taxon>
        <taxon>Alteromonadales</taxon>
        <taxon>Idiomarinaceae</taxon>
        <taxon>Aliidiomarina</taxon>
    </lineage>
</organism>
<evidence type="ECO:0000313" key="3">
    <source>
        <dbReference type="EMBL" id="RUO24445.1"/>
    </source>
</evidence>
<comment type="caution">
    <text evidence="3">The sequence shown here is derived from an EMBL/GenBank/DDBJ whole genome shotgun (WGS) entry which is preliminary data.</text>
</comment>
<dbReference type="AlphaFoldDB" id="A0A432W4N1"/>